<reference evidence="3" key="2">
    <citation type="submission" date="2019-09" db="UniProtKB">
        <authorList>
            <consortium name="WormBaseParasite"/>
        </authorList>
    </citation>
    <scope>IDENTIFICATION</scope>
</reference>
<keyword evidence="2" id="KW-1185">Reference proteome</keyword>
<reference evidence="1 2" key="1">
    <citation type="submission" date="2018-11" db="EMBL/GenBank/DDBJ databases">
        <authorList>
            <consortium name="Pathogen Informatics"/>
        </authorList>
    </citation>
    <scope>NUCLEOTIDE SEQUENCE [LARGE SCALE GENOMIC DNA]</scope>
</reference>
<protein>
    <submittedName>
        <fullName evidence="3">Rad21_Rec8 domain-containing protein</fullName>
    </submittedName>
</protein>
<evidence type="ECO:0000313" key="1">
    <source>
        <dbReference type="EMBL" id="VDP07920.1"/>
    </source>
</evidence>
<accession>A0A183G5Z2</accession>
<name>A0A183G5Z2_HELPZ</name>
<dbReference type="WBParaSite" id="HPBE_0001709101-mRNA-1">
    <property type="protein sequence ID" value="HPBE_0001709101-mRNA-1"/>
    <property type="gene ID" value="HPBE_0001709101"/>
</dbReference>
<proteinExistence type="predicted"/>
<dbReference type="EMBL" id="UZAH01029795">
    <property type="protein sequence ID" value="VDP07920.1"/>
    <property type="molecule type" value="Genomic_DNA"/>
</dbReference>
<dbReference type="OrthoDB" id="5860742at2759"/>
<organism evidence="2 3">
    <name type="scientific">Heligmosomoides polygyrus</name>
    <name type="common">Parasitic roundworm</name>
    <dbReference type="NCBI Taxonomy" id="6339"/>
    <lineage>
        <taxon>Eukaryota</taxon>
        <taxon>Metazoa</taxon>
        <taxon>Ecdysozoa</taxon>
        <taxon>Nematoda</taxon>
        <taxon>Chromadorea</taxon>
        <taxon>Rhabditida</taxon>
        <taxon>Rhabditina</taxon>
        <taxon>Rhabditomorpha</taxon>
        <taxon>Strongyloidea</taxon>
        <taxon>Heligmosomidae</taxon>
        <taxon>Heligmosomoides</taxon>
    </lineage>
</organism>
<sequence>MVHLQSHALFPAVTQYELLSPDFDPSQFEDVASPIEDVLPNVLSKNELYTYADDVATAKKSGCAPIKRALTLIRGVLHGRSQLKTSLSDRSVTLFNFHSTDFAEKLLNIGSLVLVESEHSYARQAKV</sequence>
<dbReference type="AlphaFoldDB" id="A0A183G5Z2"/>
<accession>A0A3P8AUF4</accession>
<dbReference type="Proteomes" id="UP000050761">
    <property type="component" value="Unassembled WGS sequence"/>
</dbReference>
<evidence type="ECO:0000313" key="3">
    <source>
        <dbReference type="WBParaSite" id="HPBE_0001709101-mRNA-1"/>
    </source>
</evidence>
<evidence type="ECO:0000313" key="2">
    <source>
        <dbReference type="Proteomes" id="UP000050761"/>
    </source>
</evidence>
<gene>
    <name evidence="1" type="ORF">HPBE_LOCUS17090</name>
</gene>